<feature type="domain" description="Hemimethylated DNA-binding" evidence="2">
    <location>
        <begin position="22"/>
        <end position="117"/>
    </location>
</feature>
<protein>
    <recommendedName>
        <fullName evidence="1">Heat shock protein HspQ</fullName>
    </recommendedName>
</protein>
<keyword evidence="3" id="KW-0346">Stress response</keyword>
<organism evidence="3 4">
    <name type="scientific">Algisphaera agarilytica</name>
    <dbReference type="NCBI Taxonomy" id="1385975"/>
    <lineage>
        <taxon>Bacteria</taxon>
        <taxon>Pseudomonadati</taxon>
        <taxon>Planctomycetota</taxon>
        <taxon>Phycisphaerae</taxon>
        <taxon>Phycisphaerales</taxon>
        <taxon>Phycisphaeraceae</taxon>
        <taxon>Algisphaera</taxon>
    </lineage>
</organism>
<dbReference type="GO" id="GO:0003677">
    <property type="term" value="F:DNA binding"/>
    <property type="evidence" value="ECO:0007669"/>
    <property type="project" value="UniProtKB-UniRule"/>
</dbReference>
<proteinExistence type="predicted"/>
<dbReference type="Gene3D" id="2.30.30.390">
    <property type="entry name" value="Hemimethylated DNA-binding domain"/>
    <property type="match status" value="1"/>
</dbReference>
<evidence type="ECO:0000313" key="3">
    <source>
        <dbReference type="EMBL" id="MBB6429051.1"/>
    </source>
</evidence>
<gene>
    <name evidence="3" type="ORF">HNQ40_000857</name>
</gene>
<name>A0A7X0H6L1_9BACT</name>
<comment type="caution">
    <text evidence="3">The sequence shown here is derived from an EMBL/GenBank/DDBJ whole genome shotgun (WGS) entry which is preliminary data.</text>
</comment>
<dbReference type="InterPro" id="IPR011722">
    <property type="entry name" value="Hemimethylated_DNA-bd_dom"/>
</dbReference>
<dbReference type="RefSeq" id="WP_184676651.1">
    <property type="nucleotide sequence ID" value="NZ_JACHGY010000001.1"/>
</dbReference>
<dbReference type="InterPro" id="IPR053189">
    <property type="entry name" value="Clp_protease_adapter_ClpF"/>
</dbReference>
<evidence type="ECO:0000256" key="1">
    <source>
        <dbReference type="NCBIfam" id="TIGR02097"/>
    </source>
</evidence>
<accession>A0A7X0H6L1</accession>
<dbReference type="Pfam" id="PF08755">
    <property type="entry name" value="YccV-like"/>
    <property type="match status" value="1"/>
</dbReference>
<evidence type="ECO:0000259" key="2">
    <source>
        <dbReference type="SMART" id="SM00992"/>
    </source>
</evidence>
<dbReference type="EMBL" id="JACHGY010000001">
    <property type="protein sequence ID" value="MBB6429051.1"/>
    <property type="molecule type" value="Genomic_DNA"/>
</dbReference>
<dbReference type="SUPFAM" id="SSF141255">
    <property type="entry name" value="YccV-like"/>
    <property type="match status" value="1"/>
</dbReference>
<dbReference type="AlphaFoldDB" id="A0A7X0H6L1"/>
<reference evidence="3 4" key="1">
    <citation type="submission" date="2020-08" db="EMBL/GenBank/DDBJ databases">
        <title>Genomic Encyclopedia of Type Strains, Phase IV (KMG-IV): sequencing the most valuable type-strain genomes for metagenomic binning, comparative biology and taxonomic classification.</title>
        <authorList>
            <person name="Goeker M."/>
        </authorList>
    </citation>
    <scope>NUCLEOTIDE SEQUENCE [LARGE SCALE GENOMIC DNA]</scope>
    <source>
        <strain evidence="3 4">DSM 103725</strain>
    </source>
</reference>
<dbReference type="Proteomes" id="UP000541810">
    <property type="component" value="Unassembled WGS sequence"/>
</dbReference>
<dbReference type="PANTHER" id="PTHR48439">
    <property type="entry name" value="HEMIMETHYLATED DNA-BINDING DOMAIN-CONTAINING PROTEIN"/>
    <property type="match status" value="1"/>
</dbReference>
<dbReference type="SMART" id="SM00992">
    <property type="entry name" value="YccV-like"/>
    <property type="match status" value="1"/>
</dbReference>
<sequence>MSQPHPTNRPDPQPDDFFPDILPAFTIGQCVVHRRYGYRGVIVDFDMSCHADEDWYNSNQTQPATDQPWYHVLVHGSTGNTYVAEENLLADATGQEVTHPLVTEFFGGYRAGQYERNDALWPSW</sequence>
<dbReference type="NCBIfam" id="TIGR02097">
    <property type="entry name" value="yccV"/>
    <property type="match status" value="1"/>
</dbReference>
<dbReference type="InterPro" id="IPR036623">
    <property type="entry name" value="Hemimethylated_DNA-bd_sf"/>
</dbReference>
<keyword evidence="4" id="KW-1185">Reference proteome</keyword>
<dbReference type="PANTHER" id="PTHR48439:SF1">
    <property type="entry name" value="HEMIMETHYLATED DNA-BINDING DOMAIN-CONTAINING PROTEIN"/>
    <property type="match status" value="1"/>
</dbReference>
<evidence type="ECO:0000313" key="4">
    <source>
        <dbReference type="Proteomes" id="UP000541810"/>
    </source>
</evidence>